<dbReference type="Proteomes" id="UP001341840">
    <property type="component" value="Unassembled WGS sequence"/>
</dbReference>
<dbReference type="EMBL" id="JASCZI010213505">
    <property type="protein sequence ID" value="MED6201355.1"/>
    <property type="molecule type" value="Genomic_DNA"/>
</dbReference>
<keyword evidence="1" id="KW-0812">Transmembrane</keyword>
<gene>
    <name evidence="2" type="ORF">PIB30_094143</name>
</gene>
<evidence type="ECO:0000313" key="2">
    <source>
        <dbReference type="EMBL" id="MED6201355.1"/>
    </source>
</evidence>
<feature type="non-terminal residue" evidence="2">
    <location>
        <position position="1"/>
    </location>
</feature>
<feature type="transmembrane region" description="Helical" evidence="1">
    <location>
        <begin position="51"/>
        <end position="70"/>
    </location>
</feature>
<evidence type="ECO:0000313" key="3">
    <source>
        <dbReference type="Proteomes" id="UP001341840"/>
    </source>
</evidence>
<feature type="transmembrane region" description="Helical" evidence="1">
    <location>
        <begin position="16"/>
        <end position="39"/>
    </location>
</feature>
<keyword evidence="1" id="KW-0472">Membrane</keyword>
<evidence type="ECO:0000256" key="1">
    <source>
        <dbReference type="SAM" id="Phobius"/>
    </source>
</evidence>
<accession>A0ABU6XT79</accession>
<organism evidence="2 3">
    <name type="scientific">Stylosanthes scabra</name>
    <dbReference type="NCBI Taxonomy" id="79078"/>
    <lineage>
        <taxon>Eukaryota</taxon>
        <taxon>Viridiplantae</taxon>
        <taxon>Streptophyta</taxon>
        <taxon>Embryophyta</taxon>
        <taxon>Tracheophyta</taxon>
        <taxon>Spermatophyta</taxon>
        <taxon>Magnoliopsida</taxon>
        <taxon>eudicotyledons</taxon>
        <taxon>Gunneridae</taxon>
        <taxon>Pentapetalae</taxon>
        <taxon>rosids</taxon>
        <taxon>fabids</taxon>
        <taxon>Fabales</taxon>
        <taxon>Fabaceae</taxon>
        <taxon>Papilionoideae</taxon>
        <taxon>50 kb inversion clade</taxon>
        <taxon>dalbergioids sensu lato</taxon>
        <taxon>Dalbergieae</taxon>
        <taxon>Pterocarpus clade</taxon>
        <taxon>Stylosanthes</taxon>
    </lineage>
</organism>
<name>A0ABU6XT79_9FABA</name>
<proteinExistence type="predicted"/>
<reference evidence="2 3" key="1">
    <citation type="journal article" date="2023" name="Plants (Basel)">
        <title>Bridging the Gap: Combining Genomics and Transcriptomics Approaches to Understand Stylosanthes scabra, an Orphan Legume from the Brazilian Caatinga.</title>
        <authorList>
            <person name="Ferreira-Neto J.R.C."/>
            <person name="da Silva M.D."/>
            <person name="Binneck E."/>
            <person name="de Melo N.F."/>
            <person name="da Silva R.H."/>
            <person name="de Melo A.L.T.M."/>
            <person name="Pandolfi V."/>
            <person name="Bustamante F.O."/>
            <person name="Brasileiro-Vidal A.C."/>
            <person name="Benko-Iseppon A.M."/>
        </authorList>
    </citation>
    <scope>NUCLEOTIDE SEQUENCE [LARGE SCALE GENOMIC DNA]</scope>
    <source>
        <tissue evidence="2">Leaves</tissue>
    </source>
</reference>
<comment type="caution">
    <text evidence="2">The sequence shown here is derived from an EMBL/GenBank/DDBJ whole genome shotgun (WGS) entry which is preliminary data.</text>
</comment>
<keyword evidence="3" id="KW-1185">Reference proteome</keyword>
<keyword evidence="1" id="KW-1133">Transmembrane helix</keyword>
<sequence length="84" mass="9852">TQMRPLITGTRKYNRLLVIIPIMKVLPQIFRIFYGQIFIFQRFVKMTTNEYHGFSAILQGCVIIGLNGVCKTHLIQMDFNIKYP</sequence>
<protein>
    <submittedName>
        <fullName evidence="2">Uncharacterized protein</fullName>
    </submittedName>
</protein>